<feature type="transmembrane region" description="Helical" evidence="7">
    <location>
        <begin position="103"/>
        <end position="123"/>
    </location>
</feature>
<dbReference type="SUPFAM" id="SSF103473">
    <property type="entry name" value="MFS general substrate transporter"/>
    <property type="match status" value="1"/>
</dbReference>
<keyword evidence="3 7" id="KW-0812">Transmembrane</keyword>
<evidence type="ECO:0000256" key="2">
    <source>
        <dbReference type="ARBA" id="ARBA00022448"/>
    </source>
</evidence>
<sequence>MSSPQKPELVDTICSNAADDRLFKLSSTVRRKVDLRLIPWLTILYLSCFLYISLISSFQITGMAEDLKLSGMRYQMAAAAFFLTYSLFEIPCNVLLQRLRPSIWIPSITLAWGIVMVSMAFVQTWQGLIIARLFLGVAESGLGPGLAYYITLWYCRDQQARPIAFYFSAATLSGPCLLQHSGLLAFCIEKMNGLCGLHGWQWIFLLEGLLTVVVALVSFWAMIDYPDTATFLTPEEREHLIDVLGRDTAGEPSHFDMKFVWETIWNPKSWLHAAIFVGIVAPLYSFSLFVPTIIHALGFSANNAQLLTIPPYAAGCAVTIIIGALSDRARMRGPFIAALSLVGIVGYIILLGTDAEKQPAVGYAGCVIAAMGIYPGVPLILAWSAANARGSLKKAVVFALVNMVGNFGGICASFVYRTQDTPQFTLGHSVSLGFMCLACLGSLFATLMYRRLNQGKERLCAEQNISLDRKAEFSAMGVESPVFR</sequence>
<dbReference type="Proteomes" id="UP001219525">
    <property type="component" value="Unassembled WGS sequence"/>
</dbReference>
<protein>
    <submittedName>
        <fullName evidence="9">MFS general substrate transporter</fullName>
    </submittedName>
</protein>
<evidence type="ECO:0000256" key="3">
    <source>
        <dbReference type="ARBA" id="ARBA00022692"/>
    </source>
</evidence>
<dbReference type="PROSITE" id="PS50850">
    <property type="entry name" value="MFS"/>
    <property type="match status" value="1"/>
</dbReference>
<dbReference type="FunFam" id="1.20.1250.20:FF:000018">
    <property type="entry name" value="MFS transporter permease"/>
    <property type="match status" value="1"/>
</dbReference>
<evidence type="ECO:0000256" key="7">
    <source>
        <dbReference type="SAM" id="Phobius"/>
    </source>
</evidence>
<evidence type="ECO:0000256" key="1">
    <source>
        <dbReference type="ARBA" id="ARBA00004141"/>
    </source>
</evidence>
<dbReference type="PANTHER" id="PTHR43791">
    <property type="entry name" value="PERMEASE-RELATED"/>
    <property type="match status" value="1"/>
</dbReference>
<dbReference type="InterPro" id="IPR036259">
    <property type="entry name" value="MFS_trans_sf"/>
</dbReference>
<feature type="transmembrane region" description="Helical" evidence="7">
    <location>
        <begin position="395"/>
        <end position="416"/>
    </location>
</feature>
<feature type="transmembrane region" description="Helical" evidence="7">
    <location>
        <begin position="362"/>
        <end position="383"/>
    </location>
</feature>
<feature type="transmembrane region" description="Helical" evidence="7">
    <location>
        <begin position="309"/>
        <end position="326"/>
    </location>
</feature>
<evidence type="ECO:0000313" key="10">
    <source>
        <dbReference type="Proteomes" id="UP001219525"/>
    </source>
</evidence>
<dbReference type="Gene3D" id="1.20.1250.20">
    <property type="entry name" value="MFS general substrate transporter like domains"/>
    <property type="match status" value="2"/>
</dbReference>
<feature type="domain" description="Major facilitator superfamily (MFS) profile" evidence="8">
    <location>
        <begin position="37"/>
        <end position="453"/>
    </location>
</feature>
<feature type="transmembrane region" description="Helical" evidence="7">
    <location>
        <begin position="129"/>
        <end position="151"/>
    </location>
</feature>
<feature type="transmembrane region" description="Helical" evidence="7">
    <location>
        <begin position="428"/>
        <end position="449"/>
    </location>
</feature>
<evidence type="ECO:0000256" key="6">
    <source>
        <dbReference type="ARBA" id="ARBA00037968"/>
    </source>
</evidence>
<dbReference type="AlphaFoldDB" id="A0AAD6YVT2"/>
<dbReference type="GO" id="GO:0022857">
    <property type="term" value="F:transmembrane transporter activity"/>
    <property type="evidence" value="ECO:0007669"/>
    <property type="project" value="InterPro"/>
</dbReference>
<keyword evidence="5 7" id="KW-0472">Membrane</keyword>
<keyword evidence="4 7" id="KW-1133">Transmembrane helix</keyword>
<gene>
    <name evidence="9" type="ORF">GGX14DRAFT_343963</name>
</gene>
<keyword evidence="10" id="KW-1185">Reference proteome</keyword>
<evidence type="ECO:0000256" key="5">
    <source>
        <dbReference type="ARBA" id="ARBA00023136"/>
    </source>
</evidence>
<dbReference type="InterPro" id="IPR020846">
    <property type="entry name" value="MFS_dom"/>
</dbReference>
<feature type="transmembrane region" description="Helical" evidence="7">
    <location>
        <begin position="163"/>
        <end position="182"/>
    </location>
</feature>
<name>A0AAD6YVT2_9AGAR</name>
<feature type="transmembrane region" description="Helical" evidence="7">
    <location>
        <begin position="333"/>
        <end position="350"/>
    </location>
</feature>
<feature type="transmembrane region" description="Helical" evidence="7">
    <location>
        <begin position="202"/>
        <end position="223"/>
    </location>
</feature>
<comment type="caution">
    <text evidence="9">The sequence shown here is derived from an EMBL/GenBank/DDBJ whole genome shotgun (WGS) entry which is preliminary data.</text>
</comment>
<evidence type="ECO:0000313" key="9">
    <source>
        <dbReference type="EMBL" id="KAJ7230528.1"/>
    </source>
</evidence>
<feature type="transmembrane region" description="Helical" evidence="7">
    <location>
        <begin position="37"/>
        <end position="56"/>
    </location>
</feature>
<dbReference type="InterPro" id="IPR011701">
    <property type="entry name" value="MFS"/>
</dbReference>
<dbReference type="Pfam" id="PF07690">
    <property type="entry name" value="MFS_1"/>
    <property type="match status" value="1"/>
</dbReference>
<organism evidence="9 10">
    <name type="scientific">Mycena pura</name>
    <dbReference type="NCBI Taxonomy" id="153505"/>
    <lineage>
        <taxon>Eukaryota</taxon>
        <taxon>Fungi</taxon>
        <taxon>Dikarya</taxon>
        <taxon>Basidiomycota</taxon>
        <taxon>Agaricomycotina</taxon>
        <taxon>Agaricomycetes</taxon>
        <taxon>Agaricomycetidae</taxon>
        <taxon>Agaricales</taxon>
        <taxon>Marasmiineae</taxon>
        <taxon>Mycenaceae</taxon>
        <taxon>Mycena</taxon>
    </lineage>
</organism>
<dbReference type="GO" id="GO:0016020">
    <property type="term" value="C:membrane"/>
    <property type="evidence" value="ECO:0007669"/>
    <property type="project" value="UniProtKB-SubCell"/>
</dbReference>
<feature type="transmembrane region" description="Helical" evidence="7">
    <location>
        <begin position="273"/>
        <end position="297"/>
    </location>
</feature>
<keyword evidence="2" id="KW-0813">Transport</keyword>
<dbReference type="EMBL" id="JARJCW010000001">
    <property type="protein sequence ID" value="KAJ7230528.1"/>
    <property type="molecule type" value="Genomic_DNA"/>
</dbReference>
<comment type="subcellular location">
    <subcellularLocation>
        <location evidence="1">Membrane</location>
        <topology evidence="1">Multi-pass membrane protein</topology>
    </subcellularLocation>
</comment>
<dbReference type="PANTHER" id="PTHR43791:SF19">
    <property type="entry name" value="TRANSPORTER, PUTATIVE (AFU_ORTHOLOGUE AFUA_1G01812)-RELATED"/>
    <property type="match status" value="1"/>
</dbReference>
<reference evidence="9" key="1">
    <citation type="submission" date="2023-03" db="EMBL/GenBank/DDBJ databases">
        <title>Massive genome expansion in bonnet fungi (Mycena s.s.) driven by repeated elements and novel gene families across ecological guilds.</title>
        <authorList>
            <consortium name="Lawrence Berkeley National Laboratory"/>
            <person name="Harder C.B."/>
            <person name="Miyauchi S."/>
            <person name="Viragh M."/>
            <person name="Kuo A."/>
            <person name="Thoen E."/>
            <person name="Andreopoulos B."/>
            <person name="Lu D."/>
            <person name="Skrede I."/>
            <person name="Drula E."/>
            <person name="Henrissat B."/>
            <person name="Morin E."/>
            <person name="Kohler A."/>
            <person name="Barry K."/>
            <person name="LaButti K."/>
            <person name="Morin E."/>
            <person name="Salamov A."/>
            <person name="Lipzen A."/>
            <person name="Mereny Z."/>
            <person name="Hegedus B."/>
            <person name="Baldrian P."/>
            <person name="Stursova M."/>
            <person name="Weitz H."/>
            <person name="Taylor A."/>
            <person name="Grigoriev I.V."/>
            <person name="Nagy L.G."/>
            <person name="Martin F."/>
            <person name="Kauserud H."/>
        </authorList>
    </citation>
    <scope>NUCLEOTIDE SEQUENCE</scope>
    <source>
        <strain evidence="9">9144</strain>
    </source>
</reference>
<evidence type="ECO:0000259" key="8">
    <source>
        <dbReference type="PROSITE" id="PS50850"/>
    </source>
</evidence>
<comment type="similarity">
    <text evidence="6">Belongs to the major facilitator superfamily. Allantoate permease family.</text>
</comment>
<proteinExistence type="inferred from homology"/>
<dbReference type="FunFam" id="1.20.1250.20:FF:000068">
    <property type="entry name" value="MFS general substrate transporter"/>
    <property type="match status" value="1"/>
</dbReference>
<accession>A0AAD6YVT2</accession>
<feature type="transmembrane region" description="Helical" evidence="7">
    <location>
        <begin position="76"/>
        <end position="96"/>
    </location>
</feature>
<evidence type="ECO:0000256" key="4">
    <source>
        <dbReference type="ARBA" id="ARBA00022989"/>
    </source>
</evidence>